<keyword evidence="11" id="KW-1185">Reference proteome</keyword>
<accession>A0A1M5K9C0</accession>
<dbReference type="PANTHER" id="PTHR30435:SF18">
    <property type="entry name" value="FLAGELLAR BASAL-BODY ROD PROTEIN FLGF"/>
    <property type="match status" value="1"/>
</dbReference>
<dbReference type="Pfam" id="PF00460">
    <property type="entry name" value="Flg_bb_rod"/>
    <property type="match status" value="1"/>
</dbReference>
<dbReference type="Pfam" id="PF22692">
    <property type="entry name" value="LlgE_F_G_D1"/>
    <property type="match status" value="1"/>
</dbReference>
<comment type="subcellular location">
    <subcellularLocation>
        <location evidence="1 6">Bacterial flagellum basal body</location>
    </subcellularLocation>
</comment>
<dbReference type="EMBL" id="FQWZ01000001">
    <property type="protein sequence ID" value="SHG49444.1"/>
    <property type="molecule type" value="Genomic_DNA"/>
</dbReference>
<evidence type="ECO:0000256" key="3">
    <source>
        <dbReference type="ARBA" id="ARBA00023143"/>
    </source>
</evidence>
<keyword evidence="3 6" id="KW-0975">Bacterial flagellum</keyword>
<keyword evidence="10" id="KW-0969">Cilium</keyword>
<dbReference type="OrthoDB" id="9804559at2"/>
<dbReference type="Pfam" id="PF06429">
    <property type="entry name" value="Flg_bbr_C"/>
    <property type="match status" value="1"/>
</dbReference>
<evidence type="ECO:0000259" key="9">
    <source>
        <dbReference type="Pfam" id="PF22692"/>
    </source>
</evidence>
<gene>
    <name evidence="10" type="ORF">SAMN04488068_0433</name>
</gene>
<feature type="domain" description="Flagellar hook protein FlgE/F/G-like D1" evidence="9">
    <location>
        <begin position="87"/>
        <end position="145"/>
    </location>
</feature>
<keyword evidence="10" id="KW-0966">Cell projection</keyword>
<feature type="domain" description="Flagellar basal-body/hook protein C-terminal" evidence="8">
    <location>
        <begin position="198"/>
        <end position="240"/>
    </location>
</feature>
<comment type="subunit">
    <text evidence="4 6">The basal body constitutes a major portion of the flagellar organelle and consists of five rings (E,L,P,S, and M) mounted on a central rod. The rod consists of about 26 subunits of FlgG in the distal portion, and FlgB, FlgC and FlgF are thought to build up the proximal portion of the rod with about 6 subunits each.</text>
</comment>
<reference evidence="10 11" key="1">
    <citation type="submission" date="2016-11" db="EMBL/GenBank/DDBJ databases">
        <authorList>
            <person name="Jaros S."/>
            <person name="Januszkiewicz K."/>
            <person name="Wedrychowicz H."/>
        </authorList>
    </citation>
    <scope>NUCLEOTIDE SEQUENCE [LARGE SCALE GENOMIC DNA]</scope>
    <source>
        <strain evidence="10 11">CGMCC 1.7049</strain>
    </source>
</reference>
<dbReference type="InterPro" id="IPR053967">
    <property type="entry name" value="LlgE_F_G-like_D1"/>
</dbReference>
<name>A0A1M5K9C0_9GAMM</name>
<protein>
    <recommendedName>
        <fullName evidence="5 6">Flagellar basal-body rod protein FlgF</fullName>
    </recommendedName>
</protein>
<dbReference type="NCBIfam" id="TIGR03506">
    <property type="entry name" value="FlgEFG_subfam"/>
    <property type="match status" value="1"/>
</dbReference>
<feature type="domain" description="Flagellar basal body rod protein N-terminal" evidence="7">
    <location>
        <begin position="5"/>
        <end position="35"/>
    </location>
</feature>
<organism evidence="10 11">
    <name type="scientific">Hydrocarboniphaga daqingensis</name>
    <dbReference type="NCBI Taxonomy" id="490188"/>
    <lineage>
        <taxon>Bacteria</taxon>
        <taxon>Pseudomonadati</taxon>
        <taxon>Pseudomonadota</taxon>
        <taxon>Gammaproteobacteria</taxon>
        <taxon>Nevskiales</taxon>
        <taxon>Nevskiaceae</taxon>
        <taxon>Hydrocarboniphaga</taxon>
    </lineage>
</organism>
<evidence type="ECO:0000256" key="1">
    <source>
        <dbReference type="ARBA" id="ARBA00004117"/>
    </source>
</evidence>
<evidence type="ECO:0000256" key="5">
    <source>
        <dbReference type="ARBA" id="ARBA00040228"/>
    </source>
</evidence>
<dbReference type="Proteomes" id="UP000199758">
    <property type="component" value="Unassembled WGS sequence"/>
</dbReference>
<dbReference type="GO" id="GO:0030694">
    <property type="term" value="C:bacterial-type flagellum basal body, rod"/>
    <property type="evidence" value="ECO:0007669"/>
    <property type="project" value="UniProtKB-UniRule"/>
</dbReference>
<evidence type="ECO:0000256" key="6">
    <source>
        <dbReference type="RuleBase" id="RU362116"/>
    </source>
</evidence>
<proteinExistence type="inferred from homology"/>
<dbReference type="AlphaFoldDB" id="A0A1M5K9C0"/>
<evidence type="ECO:0000313" key="10">
    <source>
        <dbReference type="EMBL" id="SHG49444.1"/>
    </source>
</evidence>
<dbReference type="InterPro" id="IPR012836">
    <property type="entry name" value="FlgF"/>
</dbReference>
<dbReference type="NCBIfam" id="NF009280">
    <property type="entry name" value="PRK12640.1"/>
    <property type="match status" value="1"/>
</dbReference>
<dbReference type="SUPFAM" id="SSF117143">
    <property type="entry name" value="Flagellar hook protein flgE"/>
    <property type="match status" value="1"/>
</dbReference>
<comment type="similarity">
    <text evidence="2 6">Belongs to the flagella basal body rod proteins family.</text>
</comment>
<dbReference type="RefSeq" id="WP_072893283.1">
    <property type="nucleotide sequence ID" value="NZ_FQWZ01000001.1"/>
</dbReference>
<dbReference type="NCBIfam" id="TIGR02490">
    <property type="entry name" value="flgF"/>
    <property type="match status" value="1"/>
</dbReference>
<evidence type="ECO:0000256" key="4">
    <source>
        <dbReference type="ARBA" id="ARBA00038560"/>
    </source>
</evidence>
<evidence type="ECO:0000256" key="2">
    <source>
        <dbReference type="ARBA" id="ARBA00009677"/>
    </source>
</evidence>
<evidence type="ECO:0000259" key="8">
    <source>
        <dbReference type="Pfam" id="PF06429"/>
    </source>
</evidence>
<evidence type="ECO:0000259" key="7">
    <source>
        <dbReference type="Pfam" id="PF00460"/>
    </source>
</evidence>
<keyword evidence="10" id="KW-0282">Flagellum</keyword>
<dbReference type="InterPro" id="IPR010930">
    <property type="entry name" value="Flg_bb/hook_C_dom"/>
</dbReference>
<dbReference type="PANTHER" id="PTHR30435">
    <property type="entry name" value="FLAGELLAR PROTEIN"/>
    <property type="match status" value="1"/>
</dbReference>
<dbReference type="InterPro" id="IPR020013">
    <property type="entry name" value="Flagellar_FlgE/F/G"/>
</dbReference>
<dbReference type="InterPro" id="IPR001444">
    <property type="entry name" value="Flag_bb_rod_N"/>
</dbReference>
<evidence type="ECO:0000313" key="11">
    <source>
        <dbReference type="Proteomes" id="UP000199758"/>
    </source>
</evidence>
<dbReference type="GO" id="GO:0071978">
    <property type="term" value="P:bacterial-type flagellum-dependent swarming motility"/>
    <property type="evidence" value="ECO:0007669"/>
    <property type="project" value="TreeGrafter"/>
</dbReference>
<sequence>MDRALYVGMTGAKQTMQAQTVNSHNLANASTIGFKAQLVEAEAVAVQGAAYATRVNVRSGDGGWDASSGTLQQTGRDLDVAFADGTWLAVQAPDGSEAYTRRGDLQIDAVGRLLTGAGQPVMGDGGPLSVPPASSISIAADGTISIIPQGQGAEAPATVGRLKVVSASASQLQRGNDGLMRATPGTTLEPSAGAAVSAGVLESSNVNLADAMVNMISLARQFELQTQLMKNVDQNAQASSGIMKMS</sequence>
<dbReference type="STRING" id="490188.SAMN04488068_0433"/>
<dbReference type="InterPro" id="IPR037925">
    <property type="entry name" value="FlgE/F/G-like"/>
</dbReference>